<dbReference type="Pfam" id="PF05705">
    <property type="entry name" value="DUF829"/>
    <property type="match status" value="1"/>
</dbReference>
<dbReference type="PANTHER" id="PTHR12265">
    <property type="entry name" value="TRANSMEMBRANE PROTEIN 53"/>
    <property type="match status" value="1"/>
</dbReference>
<protein>
    <recommendedName>
        <fullName evidence="3">Transmembrane protein 53</fullName>
    </recommendedName>
</protein>
<dbReference type="AlphaFoldDB" id="A0A3M2RUC2"/>
<evidence type="ECO:0000313" key="1">
    <source>
        <dbReference type="EMBL" id="RMJ08906.1"/>
    </source>
</evidence>
<dbReference type="OrthoDB" id="77878at2759"/>
<organism evidence="1 2">
    <name type="scientific">Fusarium kuroshium</name>
    <dbReference type="NCBI Taxonomy" id="2010991"/>
    <lineage>
        <taxon>Eukaryota</taxon>
        <taxon>Fungi</taxon>
        <taxon>Dikarya</taxon>
        <taxon>Ascomycota</taxon>
        <taxon>Pezizomycotina</taxon>
        <taxon>Sordariomycetes</taxon>
        <taxon>Hypocreomycetidae</taxon>
        <taxon>Hypocreales</taxon>
        <taxon>Nectriaceae</taxon>
        <taxon>Fusarium</taxon>
        <taxon>Fusarium solani species complex</taxon>
    </lineage>
</organism>
<gene>
    <name evidence="1" type="ORF">CDV36_011474</name>
</gene>
<name>A0A3M2RUC2_9HYPO</name>
<comment type="caution">
    <text evidence="1">The sequence shown here is derived from an EMBL/GenBank/DDBJ whole genome shotgun (WGS) entry which is preliminary data.</text>
</comment>
<accession>A0A3M2RUC2</accession>
<evidence type="ECO:0000313" key="2">
    <source>
        <dbReference type="Proteomes" id="UP000277212"/>
    </source>
</evidence>
<proteinExistence type="predicted"/>
<dbReference type="SUPFAM" id="SSF53474">
    <property type="entry name" value="alpha/beta-Hydrolases"/>
    <property type="match status" value="1"/>
</dbReference>
<dbReference type="EMBL" id="NKUJ01000265">
    <property type="protein sequence ID" value="RMJ08906.1"/>
    <property type="molecule type" value="Genomic_DNA"/>
</dbReference>
<dbReference type="PANTHER" id="PTHR12265:SF40">
    <property type="entry name" value="DUF829-DOMAIN-CONTAINING PROTEIN"/>
    <property type="match status" value="1"/>
</dbReference>
<keyword evidence="2" id="KW-1185">Reference proteome</keyword>
<dbReference type="InterPro" id="IPR008547">
    <property type="entry name" value="DUF829_TMEM53"/>
</dbReference>
<dbReference type="Proteomes" id="UP000277212">
    <property type="component" value="Unassembled WGS sequence"/>
</dbReference>
<reference evidence="1 2" key="1">
    <citation type="submission" date="2017-06" db="EMBL/GenBank/DDBJ databases">
        <title>Comparative genomic analysis of Ambrosia Fusariam Clade fungi.</title>
        <authorList>
            <person name="Stajich J.E."/>
            <person name="Carrillo J."/>
            <person name="Kijimoto T."/>
            <person name="Eskalen A."/>
            <person name="O'Donnell K."/>
            <person name="Kasson M."/>
        </authorList>
    </citation>
    <scope>NUCLEOTIDE SEQUENCE [LARGE SCALE GENOMIC DNA]</scope>
    <source>
        <strain evidence="1">UCR3666</strain>
    </source>
</reference>
<dbReference type="InterPro" id="IPR029058">
    <property type="entry name" value="AB_hydrolase_fold"/>
</dbReference>
<evidence type="ECO:0008006" key="3">
    <source>
        <dbReference type="Google" id="ProtNLM"/>
    </source>
</evidence>
<sequence>MAISSLETLGPAAAYSPSPLSTPNDEDPRLIILLAWMDARDSYIEKYIAQHRVHHPSSAILLLRSNLKMYMQPSLRRRLFSPAIPILQDLAKTSIDSPSFLLHIFSNGGVSSAVTLWELWEEALNGKEVPRHVVVMDSCPGVFHWKTNHHVLSLGLPFWASPLVWAFLAAAWACYIPWGRVEPQEANALALNTAGRIAREVRRVYLYGDADQSVIWQDVEAHGKQAEKMGASVRMEMFSGGKHVTHARVDGERYWRIVKETWEGKTG</sequence>